<dbReference type="InterPro" id="IPR014729">
    <property type="entry name" value="Rossmann-like_a/b/a_fold"/>
</dbReference>
<dbReference type="InterPro" id="IPR002500">
    <property type="entry name" value="PAPS_reduct_dom"/>
</dbReference>
<dbReference type="AlphaFoldDB" id="A0A330G601"/>
<reference evidence="2 3" key="1">
    <citation type="submission" date="2018-06" db="EMBL/GenBank/DDBJ databases">
        <title>ACT-28, a chromosomally-encoded AmpC with carbapenemase activity from Enterobacter kobei.</title>
        <authorList>
            <person name="Jousset A.B."/>
            <person name="Oueslati S."/>
            <person name="Bernabeu S."/>
            <person name="Takissian J."/>
            <person name="Creton E."/>
            <person name="Vogel A."/>
            <person name="Cotellon G."/>
            <person name="Bonnin R.A."/>
            <person name="Dortet L."/>
            <person name="Naas T."/>
        </authorList>
    </citation>
    <scope>NUCLEOTIDE SEQUENCE [LARGE SCALE GENOMIC DNA]</scope>
    <source>
        <strain evidence="2 3">99B3</strain>
    </source>
</reference>
<dbReference type="SUPFAM" id="SSF52402">
    <property type="entry name" value="Adenine nucleotide alpha hydrolases-like"/>
    <property type="match status" value="1"/>
</dbReference>
<dbReference type="CDD" id="cd23947">
    <property type="entry name" value="PAPS_reductase-like_YbdN"/>
    <property type="match status" value="1"/>
</dbReference>
<dbReference type="Gene3D" id="3.40.50.620">
    <property type="entry name" value="HUPs"/>
    <property type="match status" value="1"/>
</dbReference>
<dbReference type="RefSeq" id="WP_045325720.1">
    <property type="nucleotide sequence ID" value="NZ_CABMNQ010000052.1"/>
</dbReference>
<dbReference type="Pfam" id="PF01507">
    <property type="entry name" value="PAPS_reduct"/>
    <property type="match status" value="1"/>
</dbReference>
<dbReference type="PANTHER" id="PTHR30083:SF0">
    <property type="entry name" value="3'-PHOSPHOADENOSINE 5'-PHOSPHOSULFATE SULFOTRANSFERASE (PAPS REDUCTASE)_FAD SYNTHETASE"/>
    <property type="match status" value="1"/>
</dbReference>
<comment type="caution">
    <text evidence="2">The sequence shown here is derived from an EMBL/GenBank/DDBJ whole genome shotgun (WGS) entry which is preliminary data.</text>
</comment>
<organism evidence="2 3">
    <name type="scientific">Enterobacter cloacae</name>
    <dbReference type="NCBI Taxonomy" id="550"/>
    <lineage>
        <taxon>Bacteria</taxon>
        <taxon>Pseudomonadati</taxon>
        <taxon>Pseudomonadota</taxon>
        <taxon>Gammaproteobacteria</taxon>
        <taxon>Enterobacterales</taxon>
        <taxon>Enterobacteriaceae</taxon>
        <taxon>Enterobacter</taxon>
        <taxon>Enterobacter cloacae complex</taxon>
    </lineage>
</organism>
<feature type="domain" description="Phosphoadenosine phosphosulphate reductase" evidence="1">
    <location>
        <begin position="30"/>
        <end position="234"/>
    </location>
</feature>
<evidence type="ECO:0000313" key="2">
    <source>
        <dbReference type="EMBL" id="RAZ63287.1"/>
    </source>
</evidence>
<dbReference type="GO" id="GO:0071453">
    <property type="term" value="P:cellular response to oxygen levels"/>
    <property type="evidence" value="ECO:0007669"/>
    <property type="project" value="TreeGrafter"/>
</dbReference>
<dbReference type="Pfam" id="PF11922">
    <property type="entry name" value="DUF3440"/>
    <property type="match status" value="2"/>
</dbReference>
<dbReference type="EMBL" id="QMDH01000052">
    <property type="protein sequence ID" value="RAZ63287.1"/>
    <property type="molecule type" value="Genomic_DNA"/>
</dbReference>
<dbReference type="PANTHER" id="PTHR30083">
    <property type="entry name" value="TRANSCRIPTIONAL REGULATOR-RELATED"/>
    <property type="match status" value="1"/>
</dbReference>
<dbReference type="GO" id="GO:0003824">
    <property type="term" value="F:catalytic activity"/>
    <property type="evidence" value="ECO:0007669"/>
    <property type="project" value="InterPro"/>
</dbReference>
<name>A0A330G601_ENTCL</name>
<gene>
    <name evidence="2" type="ORF">DP202_21230</name>
</gene>
<evidence type="ECO:0000313" key="3">
    <source>
        <dbReference type="Proteomes" id="UP000251576"/>
    </source>
</evidence>
<sequence length="407" mass="47651">MSMCKYPLNQNVLEAAKERITWALENLPRVCVSFSGGKDSTIMLHLTAQQARKMGKKISLLFIDWEVQFTYTIQHVNNMMAQYADVIENCWWVALPLTTQNGLTQFNPEWQCWEPGKQWVRQPPEGAITDSAYFDFYQPGMTFEAFVRAFSDWFAANRPAAMLVGIRADESYNRFLTIANARKRRFADDKPWTSASPGGHAWYIYPLYDWKTADIWTWFAKTGGCYNPLYDLMFQAGVPPRYMRICEPFGPEQRQGLWLYHIVEPERWAAMCERVSGVHSGGIYAGQDNHFYGHRKILKPDALSWREYAMLLLDSMPQTTAEHYRNKIAIYLHWYQKRGMDDIPDTQEADIGTKDIPSWRRVCKVLLNNDYWCRALSFSPNKPKHYQRYSERIKSKRKEWGILCSND</sequence>
<protein>
    <submittedName>
        <fullName evidence="2">Phosphoadenosine phosphosulfate reductase</fullName>
    </submittedName>
</protein>
<evidence type="ECO:0000259" key="1">
    <source>
        <dbReference type="Pfam" id="PF01507"/>
    </source>
</evidence>
<dbReference type="InterPro" id="IPR021845">
    <property type="entry name" value="DUF3440"/>
</dbReference>
<accession>A0A330G601</accession>
<dbReference type="Proteomes" id="UP000251576">
    <property type="component" value="Unassembled WGS sequence"/>
</dbReference>
<proteinExistence type="predicted"/>